<keyword evidence="3" id="KW-1185">Reference proteome</keyword>
<evidence type="ECO:0000256" key="1">
    <source>
        <dbReference type="SAM" id="Phobius"/>
    </source>
</evidence>
<organism evidence="2 3">
    <name type="scientific">Mycoplasmopsis alligatoris A21JP2</name>
    <dbReference type="NCBI Taxonomy" id="747682"/>
    <lineage>
        <taxon>Bacteria</taxon>
        <taxon>Bacillati</taxon>
        <taxon>Mycoplasmatota</taxon>
        <taxon>Mycoplasmoidales</taxon>
        <taxon>Metamycoplasmataceae</taxon>
        <taxon>Mycoplasmopsis</taxon>
    </lineage>
</organism>
<feature type="transmembrane region" description="Helical" evidence="1">
    <location>
        <begin position="45"/>
        <end position="66"/>
    </location>
</feature>
<dbReference type="Proteomes" id="UP000004757">
    <property type="component" value="Unassembled WGS sequence"/>
</dbReference>
<accession>D4XVR7</accession>
<proteinExistence type="predicted"/>
<evidence type="ECO:0000313" key="3">
    <source>
        <dbReference type="Proteomes" id="UP000004757"/>
    </source>
</evidence>
<dbReference type="RefSeq" id="WP_005683472.1">
    <property type="nucleotide sequence ID" value="NZ_ADNC01000011.1"/>
</dbReference>
<protein>
    <submittedName>
        <fullName evidence="2">Uncharacterized protein</fullName>
    </submittedName>
</protein>
<dbReference type="EMBL" id="ADNC01000011">
    <property type="protein sequence ID" value="EFF41561.1"/>
    <property type="molecule type" value="Genomic_DNA"/>
</dbReference>
<evidence type="ECO:0000313" key="2">
    <source>
        <dbReference type="EMBL" id="EFF41561.1"/>
    </source>
</evidence>
<keyword evidence="1" id="KW-1133">Transmembrane helix</keyword>
<keyword evidence="1" id="KW-0472">Membrane</keyword>
<dbReference type="AlphaFoldDB" id="D4XVR7"/>
<keyword evidence="1" id="KW-0812">Transmembrane</keyword>
<gene>
    <name evidence="2" type="ORF">MALL_0205</name>
</gene>
<name>D4XVR7_9BACT</name>
<sequence length="176" mass="20137">MLLYVLVEKVWLSISLLKVLINIVLNPLFLIRASIAKLTSEISKYFLFVSVFIDAVNFSIICFIFSFSETLLIKAAKTSLIASLLFFKILDFKTSWTILSEFLLNSSVNFVCNLVEKFCKTLRLFSFLLKTSSRVLIKASYKPVFFSNFETLLAISKLNASMWLPCKLNCFLNIPI</sequence>
<feature type="transmembrane region" description="Helical" evidence="1">
    <location>
        <begin position="12"/>
        <end position="33"/>
    </location>
</feature>
<reference evidence="2 3" key="1">
    <citation type="submission" date="2010-03" db="EMBL/GenBank/DDBJ databases">
        <authorList>
            <person name="Glass J.I."/>
            <person name="Benders G.A."/>
            <person name="Durkin A.S."/>
            <person name="Farmerie W.G."/>
            <person name="Hlavinka K."/>
            <person name="Hostetler J."/>
            <person name="Jackson J."/>
            <person name="May M.A."/>
            <person name="Miller R.H."/>
            <person name="Paralanov V."/>
            <person name="Radune D."/>
            <person name="Szczypinski B."/>
            <person name="Brown D.R."/>
        </authorList>
    </citation>
    <scope>NUCLEOTIDE SEQUENCE [LARGE SCALE GENOMIC DNA]</scope>
    <source>
        <strain evidence="2 3">A21JP2</strain>
    </source>
</reference>
<comment type="caution">
    <text evidence="2">The sequence shown here is derived from an EMBL/GenBank/DDBJ whole genome shotgun (WGS) entry which is preliminary data.</text>
</comment>